<sequence length="313" mass="35259">MARRRSPSFASSKLIAVPVPELVLEDYDPRPYEELICTVCHSVLRDPVECPCRHVFCRRCIYEWIRKDNSCPVCRKRNVAALTPVPPFVRNMVNRLKVKCRNAGCNARIPAEGFLHHVSACEFHEISCPHEACEYRCQRRLLESHMKQCPLREVVCEKDCGLVLTRGRLKSHSCVDELKRKLDEATSECDDWRRKAADSTEALNMLRETLRRLGVTAMGLERGVSDLNEQLLSASRLVAPGLYDYQSASAARTSRILQHSSMDSSSSMNLGALFGALSTQVFGDAESDYDQNWGSEGSLESLLDVEESFSDVP</sequence>
<evidence type="ECO:0000256" key="3">
    <source>
        <dbReference type="ARBA" id="ARBA00022833"/>
    </source>
</evidence>
<dbReference type="AlphaFoldDB" id="A0A224YY07"/>
<dbReference type="InterPro" id="IPR001293">
    <property type="entry name" value="Znf_TRAF"/>
</dbReference>
<accession>A0A224YY07</accession>
<feature type="domain" description="TRAF-type" evidence="7">
    <location>
        <begin position="117"/>
        <end position="160"/>
    </location>
</feature>
<dbReference type="GO" id="GO:0008270">
    <property type="term" value="F:zinc ion binding"/>
    <property type="evidence" value="ECO:0007669"/>
    <property type="project" value="UniProtKB-KW"/>
</dbReference>
<dbReference type="PROSITE" id="PS50089">
    <property type="entry name" value="ZF_RING_2"/>
    <property type="match status" value="1"/>
</dbReference>
<keyword evidence="1 4" id="KW-0479">Metal-binding</keyword>
<proteinExistence type="predicted"/>
<evidence type="ECO:0000259" key="6">
    <source>
        <dbReference type="PROSITE" id="PS50089"/>
    </source>
</evidence>
<dbReference type="InterPro" id="IPR001841">
    <property type="entry name" value="Znf_RING"/>
</dbReference>
<dbReference type="EMBL" id="GFPF01007504">
    <property type="protein sequence ID" value="MAA18650.1"/>
    <property type="molecule type" value="Transcribed_RNA"/>
</dbReference>
<dbReference type="PROSITE" id="PS00518">
    <property type="entry name" value="ZF_RING_1"/>
    <property type="match status" value="1"/>
</dbReference>
<organism evidence="8">
    <name type="scientific">Rhipicephalus zambeziensis</name>
    <dbReference type="NCBI Taxonomy" id="60191"/>
    <lineage>
        <taxon>Eukaryota</taxon>
        <taxon>Metazoa</taxon>
        <taxon>Ecdysozoa</taxon>
        <taxon>Arthropoda</taxon>
        <taxon>Chelicerata</taxon>
        <taxon>Arachnida</taxon>
        <taxon>Acari</taxon>
        <taxon>Parasitiformes</taxon>
        <taxon>Ixodida</taxon>
        <taxon>Ixodoidea</taxon>
        <taxon>Ixodidae</taxon>
        <taxon>Rhipicephalinae</taxon>
        <taxon>Rhipicephalus</taxon>
        <taxon>Rhipicephalus</taxon>
    </lineage>
</organism>
<protein>
    <submittedName>
        <fullName evidence="8">E3 ubiquitin-protein ligase NRDP1</fullName>
    </submittedName>
</protein>
<keyword evidence="3 4" id="KW-0862">Zinc</keyword>
<evidence type="ECO:0000313" key="8">
    <source>
        <dbReference type="EMBL" id="MAA18650.1"/>
    </source>
</evidence>
<reference evidence="8" key="1">
    <citation type="journal article" date="2017" name="Parasit. Vectors">
        <title>Sialotranscriptomics of Rhipicephalus zambeziensis reveals intricate expression profiles of secretory proteins and suggests tight temporal transcriptional regulation during blood-feeding.</title>
        <authorList>
            <person name="de Castro M.H."/>
            <person name="de Klerk D."/>
            <person name="Pienaar R."/>
            <person name="Rees D.J.G."/>
            <person name="Mans B.J."/>
        </authorList>
    </citation>
    <scope>NUCLEOTIDE SEQUENCE</scope>
    <source>
        <tissue evidence="8">Salivary glands</tissue>
    </source>
</reference>
<evidence type="ECO:0000256" key="2">
    <source>
        <dbReference type="ARBA" id="ARBA00022771"/>
    </source>
</evidence>
<feature type="zinc finger region" description="TRAF-type" evidence="4">
    <location>
        <begin position="117"/>
        <end position="160"/>
    </location>
</feature>
<dbReference type="InterPro" id="IPR013083">
    <property type="entry name" value="Znf_RING/FYVE/PHD"/>
</dbReference>
<evidence type="ECO:0000256" key="1">
    <source>
        <dbReference type="ARBA" id="ARBA00022723"/>
    </source>
</evidence>
<evidence type="ECO:0000259" key="7">
    <source>
        <dbReference type="PROSITE" id="PS50145"/>
    </source>
</evidence>
<dbReference type="SUPFAM" id="SSF57850">
    <property type="entry name" value="RING/U-box"/>
    <property type="match status" value="1"/>
</dbReference>
<dbReference type="GO" id="GO:0043122">
    <property type="term" value="P:regulation of canonical NF-kappaB signal transduction"/>
    <property type="evidence" value="ECO:0007669"/>
    <property type="project" value="TreeGrafter"/>
</dbReference>
<evidence type="ECO:0000256" key="5">
    <source>
        <dbReference type="SAM" id="Coils"/>
    </source>
</evidence>
<dbReference type="PANTHER" id="PTHR10131">
    <property type="entry name" value="TNF RECEPTOR ASSOCIATED FACTOR"/>
    <property type="match status" value="1"/>
</dbReference>
<name>A0A224YY07_9ACAR</name>
<dbReference type="PROSITE" id="PS50145">
    <property type="entry name" value="ZF_TRAF"/>
    <property type="match status" value="1"/>
</dbReference>
<keyword evidence="2 4" id="KW-0863">Zinc-finger</keyword>
<dbReference type="SUPFAM" id="SSF49599">
    <property type="entry name" value="TRAF domain-like"/>
    <property type="match status" value="1"/>
</dbReference>
<dbReference type="SMART" id="SM00184">
    <property type="entry name" value="RING"/>
    <property type="match status" value="1"/>
</dbReference>
<keyword evidence="5" id="KW-0175">Coiled coil</keyword>
<dbReference type="Pfam" id="PF13923">
    <property type="entry name" value="zf-C3HC4_2"/>
    <property type="match status" value="1"/>
</dbReference>
<evidence type="ECO:0000256" key="4">
    <source>
        <dbReference type="PROSITE-ProRule" id="PRU00207"/>
    </source>
</evidence>
<dbReference type="PANTHER" id="PTHR10131:SF157">
    <property type="entry name" value="RECEPTOR-ASSOCIATED FACTOR, PUTATIVE-RELATED"/>
    <property type="match status" value="1"/>
</dbReference>
<feature type="domain" description="RING-type" evidence="6">
    <location>
        <begin position="37"/>
        <end position="75"/>
    </location>
</feature>
<feature type="coiled-coil region" evidence="5">
    <location>
        <begin position="175"/>
        <end position="202"/>
    </location>
</feature>
<dbReference type="InterPro" id="IPR017907">
    <property type="entry name" value="Znf_RING_CS"/>
</dbReference>
<dbReference type="Gene3D" id="3.30.40.10">
    <property type="entry name" value="Zinc/RING finger domain, C3HC4 (zinc finger)"/>
    <property type="match status" value="2"/>
</dbReference>